<proteinExistence type="predicted"/>
<evidence type="ECO:0000313" key="1">
    <source>
        <dbReference type="EMBL" id="WUQ89056.1"/>
    </source>
</evidence>
<name>A0ABZ1UF64_9ACTN</name>
<dbReference type="Proteomes" id="UP001432222">
    <property type="component" value="Chromosome"/>
</dbReference>
<dbReference type="Pfam" id="PF19136">
    <property type="entry name" value="DUF5819"/>
    <property type="match status" value="1"/>
</dbReference>
<evidence type="ECO:0000313" key="2">
    <source>
        <dbReference type="Proteomes" id="UP001432222"/>
    </source>
</evidence>
<dbReference type="InterPro" id="IPR043857">
    <property type="entry name" value="DUF5819"/>
</dbReference>
<gene>
    <name evidence="1" type="ORF">OHA16_34860</name>
</gene>
<dbReference type="EMBL" id="CP108110">
    <property type="protein sequence ID" value="WUQ89056.1"/>
    <property type="molecule type" value="Genomic_DNA"/>
</dbReference>
<keyword evidence="2" id="KW-1185">Reference proteome</keyword>
<organism evidence="1 2">
    <name type="scientific">Kitasatospora purpeofusca</name>
    <dbReference type="NCBI Taxonomy" id="67352"/>
    <lineage>
        <taxon>Bacteria</taxon>
        <taxon>Bacillati</taxon>
        <taxon>Actinomycetota</taxon>
        <taxon>Actinomycetes</taxon>
        <taxon>Kitasatosporales</taxon>
        <taxon>Streptomycetaceae</taxon>
        <taxon>Kitasatospora</taxon>
    </lineage>
</organism>
<accession>A0ABZ1UF64</accession>
<protein>
    <submittedName>
        <fullName evidence="1">DUF5819 family protein</fullName>
    </submittedName>
</protein>
<sequence>MVVALVHVVMVFLFVAPSNEVSKHYGKYINAWIYPLFEQNWRLFAPDPQSVTQQISARTLHTSPEGSREVSDWFDLTAVDDSAVNHNVFPSHASQNMLRRAWDVYAASHGNDDRSKSERALMLQKYLRNIAVSRVSADRHDAFEEIQLRVITRPIAADTSAGRRPDTPTRTRSLPWWKVASDGN</sequence>
<reference evidence="1" key="1">
    <citation type="submission" date="2022-10" db="EMBL/GenBank/DDBJ databases">
        <title>The complete genomes of actinobacterial strains from the NBC collection.</title>
        <authorList>
            <person name="Joergensen T.S."/>
            <person name="Alvarez Arevalo M."/>
            <person name="Sterndorff E.B."/>
            <person name="Faurdal D."/>
            <person name="Vuksanovic O."/>
            <person name="Mourched A.-S."/>
            <person name="Charusanti P."/>
            <person name="Shaw S."/>
            <person name="Blin K."/>
            <person name="Weber T."/>
        </authorList>
    </citation>
    <scope>NUCLEOTIDE SEQUENCE</scope>
    <source>
        <strain evidence="1">NBC_00222</strain>
    </source>
</reference>